<dbReference type="InterPro" id="IPR011050">
    <property type="entry name" value="Pectin_lyase_fold/virulence"/>
</dbReference>
<dbReference type="SUPFAM" id="SSF51126">
    <property type="entry name" value="Pectin lyase-like"/>
    <property type="match status" value="1"/>
</dbReference>
<evidence type="ECO:0000259" key="1">
    <source>
        <dbReference type="Pfam" id="PF12708"/>
    </source>
</evidence>
<dbReference type="InterPro" id="IPR024535">
    <property type="entry name" value="RHGA/B-epi-like_pectate_lyase"/>
</dbReference>
<dbReference type="SMART" id="SM00710">
    <property type="entry name" value="PbH1"/>
    <property type="match status" value="4"/>
</dbReference>
<dbReference type="RefSeq" id="WP_131562031.1">
    <property type="nucleotide sequence ID" value="NZ_SJSN01000019.1"/>
</dbReference>
<evidence type="ECO:0000313" key="3">
    <source>
        <dbReference type="Proteomes" id="UP000291485"/>
    </source>
</evidence>
<dbReference type="OrthoDB" id="241638at2"/>
<evidence type="ECO:0000313" key="2">
    <source>
        <dbReference type="EMBL" id="TCD01964.1"/>
    </source>
</evidence>
<dbReference type="Pfam" id="PF12708">
    <property type="entry name" value="Pect-lyase_RHGA_epim"/>
    <property type="match status" value="1"/>
</dbReference>
<accession>A0A4R0NSA2</accession>
<keyword evidence="3" id="KW-1185">Reference proteome</keyword>
<dbReference type="EMBL" id="SJSN01000019">
    <property type="protein sequence ID" value="TCD01964.1"/>
    <property type="molecule type" value="Genomic_DNA"/>
</dbReference>
<dbReference type="AlphaFoldDB" id="A0A4R0NSA2"/>
<organism evidence="2 3">
    <name type="scientific">Pedobacter frigidisoli</name>
    <dbReference type="NCBI Taxonomy" id="2530455"/>
    <lineage>
        <taxon>Bacteria</taxon>
        <taxon>Pseudomonadati</taxon>
        <taxon>Bacteroidota</taxon>
        <taxon>Sphingobacteriia</taxon>
        <taxon>Sphingobacteriales</taxon>
        <taxon>Sphingobacteriaceae</taxon>
        <taxon>Pedobacter</taxon>
    </lineage>
</organism>
<dbReference type="InterPro" id="IPR006626">
    <property type="entry name" value="PbH1"/>
</dbReference>
<dbReference type="Gene3D" id="2.160.20.20">
    <property type="match status" value="1"/>
</dbReference>
<dbReference type="InterPro" id="IPR012332">
    <property type="entry name" value="Autotransporter_pectin_lyase_C"/>
</dbReference>
<comment type="caution">
    <text evidence="2">The sequence shown here is derived from an EMBL/GenBank/DDBJ whole genome shotgun (WGS) entry which is preliminary data.</text>
</comment>
<feature type="domain" description="Rhamnogalacturonase A/B/Epimerase-like pectate lyase" evidence="1">
    <location>
        <begin position="29"/>
        <end position="263"/>
    </location>
</feature>
<dbReference type="Proteomes" id="UP000291485">
    <property type="component" value="Unassembled WGS sequence"/>
</dbReference>
<gene>
    <name evidence="2" type="ORF">EZ449_19395</name>
</gene>
<sequence>MYNAFRYCLIILLSFSNILNCELAPEKDFVNVRSYGAKGNALIDDYLAIQRAINTGKKVYFPKGRYKVSKTIRYKGRIYLYGEGIDSVIMGDGLVLSISNGSYSQIKNISFENIKIPTLLIRNVSNLHSFVIKAAYSGKGYQPTINDLDAWDRLDSSIKNQKIGPHIFFEKDSKRIVISNINGKFLSIQINNSCDSKIQNCIIRGNNNVFGAIVFCNLGNYGLRNVSENNIVENSSYSGIVFIGNKAGLIKANQSNMNGESGIKLYQNTLDGFDASCYGMTIVNNTCNYNFYDGFDLQSNYPRNGKGKIFHIVKKNSANFNFRTGYITEGIGLRFEFNSAKGNFDSGLNAFNSQSYFRSNYFKNNNRSNTTIGVHQMAFNIGEKNVIENNYIEQISKVGYSIYDESGKSVIRNNRIPNGTAFSGGKVINQKKE</sequence>
<proteinExistence type="predicted"/>
<reference evidence="2 3" key="1">
    <citation type="submission" date="2019-02" db="EMBL/GenBank/DDBJ databases">
        <title>Pedobacter sp. RP-3-11 sp. nov., isolated from Arctic soil.</title>
        <authorList>
            <person name="Dahal R.H."/>
        </authorList>
    </citation>
    <scope>NUCLEOTIDE SEQUENCE [LARGE SCALE GENOMIC DNA]</scope>
    <source>
        <strain evidence="2 3">RP-3-11</strain>
    </source>
</reference>
<protein>
    <recommendedName>
        <fullName evidence="1">Rhamnogalacturonase A/B/Epimerase-like pectate lyase domain-containing protein</fullName>
    </recommendedName>
</protein>
<name>A0A4R0NSA2_9SPHI</name>